<accession>A0ABS2LNT1</accession>
<organism evidence="2 3">
    <name type="scientific">Micromonospora luteifusca</name>
    <dbReference type="NCBI Taxonomy" id="709860"/>
    <lineage>
        <taxon>Bacteria</taxon>
        <taxon>Bacillati</taxon>
        <taxon>Actinomycetota</taxon>
        <taxon>Actinomycetes</taxon>
        <taxon>Micromonosporales</taxon>
        <taxon>Micromonosporaceae</taxon>
        <taxon>Micromonospora</taxon>
    </lineage>
</organism>
<dbReference type="Proteomes" id="UP000764837">
    <property type="component" value="Unassembled WGS sequence"/>
</dbReference>
<protein>
    <submittedName>
        <fullName evidence="2">Uncharacterized protein</fullName>
    </submittedName>
</protein>
<proteinExistence type="predicted"/>
<keyword evidence="1" id="KW-1133">Transmembrane helix</keyword>
<comment type="caution">
    <text evidence="2">The sequence shown here is derived from an EMBL/GenBank/DDBJ whole genome shotgun (WGS) entry which is preliminary data.</text>
</comment>
<evidence type="ECO:0000313" key="3">
    <source>
        <dbReference type="Proteomes" id="UP000764837"/>
    </source>
</evidence>
<gene>
    <name evidence="2" type="ORF">JOD64_000541</name>
</gene>
<evidence type="ECO:0000313" key="2">
    <source>
        <dbReference type="EMBL" id="MBM7489319.1"/>
    </source>
</evidence>
<keyword evidence="1" id="KW-0812">Transmembrane</keyword>
<evidence type="ECO:0000256" key="1">
    <source>
        <dbReference type="SAM" id="Phobius"/>
    </source>
</evidence>
<dbReference type="EMBL" id="JAFBBP010000001">
    <property type="protein sequence ID" value="MBM7489319.1"/>
    <property type="molecule type" value="Genomic_DNA"/>
</dbReference>
<dbReference type="RefSeq" id="WP_204940726.1">
    <property type="nucleotide sequence ID" value="NZ_JAFBBP010000001.1"/>
</dbReference>
<reference evidence="2 3" key="1">
    <citation type="submission" date="2021-01" db="EMBL/GenBank/DDBJ databases">
        <title>Sequencing the genomes of 1000 actinobacteria strains.</title>
        <authorList>
            <person name="Klenk H.-P."/>
        </authorList>
    </citation>
    <scope>NUCLEOTIDE SEQUENCE [LARGE SCALE GENOMIC DNA]</scope>
    <source>
        <strain evidence="2 3">DSM 100204</strain>
    </source>
</reference>
<keyword evidence="1" id="KW-0472">Membrane</keyword>
<keyword evidence="3" id="KW-1185">Reference proteome</keyword>
<name>A0ABS2LNT1_9ACTN</name>
<feature type="transmembrane region" description="Helical" evidence="1">
    <location>
        <begin position="35"/>
        <end position="54"/>
    </location>
</feature>
<sequence length="285" mass="30109">MGHQLFDELIGTPPAPRVDVERIVRRERRAGSVRLIGGPLAALLALVVGVGVAVRDQDPGPAPGPPLAAPTPTATDTGFRLVFDTDESAEASANRLSTEFEAALREVAPGSTWFWIPDHVDEARKPDGRPPVFTHHGRDDMVSGGSGVSYQGRKGPLGVSISPDVFESEPAGRPGDSVEPAGPAGYHWPCELPAGHLGDQRYHRVCAEGTTPGGLRMKAETLTGKRDGSVQHIVTIKLPGNRAFSASVSNMLGVDEQAVAAQPEPPLSAEQVRAVAVRVAERIRA</sequence>